<dbReference type="EMBL" id="BK015454">
    <property type="protein sequence ID" value="DAE07706.1"/>
    <property type="molecule type" value="Genomic_DNA"/>
</dbReference>
<dbReference type="InterPro" id="IPR010998">
    <property type="entry name" value="Integrase_recombinase_N"/>
</dbReference>
<dbReference type="SUPFAM" id="SSF56349">
    <property type="entry name" value="DNA breaking-rejoining enzymes"/>
    <property type="match status" value="1"/>
</dbReference>
<accession>A0A8S5PLD2</accession>
<proteinExistence type="predicted"/>
<keyword evidence="1" id="KW-0238">DNA-binding</keyword>
<organism evidence="2">
    <name type="scientific">Podoviridae sp. ct8mF2</name>
    <dbReference type="NCBI Taxonomy" id="2825224"/>
    <lineage>
        <taxon>Viruses</taxon>
        <taxon>Duplodnaviria</taxon>
        <taxon>Heunggongvirae</taxon>
        <taxon>Uroviricota</taxon>
        <taxon>Caudoviricetes</taxon>
    </lineage>
</organism>
<evidence type="ECO:0000313" key="2">
    <source>
        <dbReference type="EMBL" id="DAE07706.1"/>
    </source>
</evidence>
<evidence type="ECO:0000256" key="1">
    <source>
        <dbReference type="ARBA" id="ARBA00023125"/>
    </source>
</evidence>
<reference evidence="2" key="1">
    <citation type="journal article" date="2021" name="Proc. Natl. Acad. Sci. U.S.A.">
        <title>A Catalog of Tens of Thousands of Viruses from Human Metagenomes Reveals Hidden Associations with Chronic Diseases.</title>
        <authorList>
            <person name="Tisza M.J."/>
            <person name="Buck C.B."/>
        </authorList>
    </citation>
    <scope>NUCLEOTIDE SEQUENCE</scope>
    <source>
        <strain evidence="2">Ct8mF2</strain>
    </source>
</reference>
<dbReference type="GO" id="GO:0003677">
    <property type="term" value="F:DNA binding"/>
    <property type="evidence" value="ECO:0007669"/>
    <property type="project" value="UniProtKB-KW"/>
</dbReference>
<sequence length="131" mass="15160">MPFSEVLEQYKNEVSVHKHGWRNETNIINRVLRTPLADVRLPHLSELQFQDWADERKKEVSTSTLRREWVLLSNVLTVASKQWRWLPENFMQRLDKPADGLARTQRVTDEDAAAVAFAGGYTPDCVPNART</sequence>
<name>A0A8S5PLD2_9CAUD</name>
<dbReference type="InterPro" id="IPR011010">
    <property type="entry name" value="DNA_brk_join_enz"/>
</dbReference>
<dbReference type="Gene3D" id="1.10.150.130">
    <property type="match status" value="1"/>
</dbReference>
<protein>
    <submittedName>
        <fullName evidence="2">Integrase</fullName>
    </submittedName>
</protein>